<feature type="compositionally biased region" description="Polar residues" evidence="1">
    <location>
        <begin position="283"/>
        <end position="304"/>
    </location>
</feature>
<dbReference type="Pfam" id="PF09747">
    <property type="entry name" value="CCD97-like_C"/>
    <property type="match status" value="1"/>
</dbReference>
<dbReference type="InterPro" id="IPR018613">
    <property type="entry name" value="Ccdc97-like"/>
</dbReference>
<sequence length="363" mass="39857">MTGRAVLDRSEEEVVLAFLAERLDAIAFRVSAEGDAPLDNAAKLAVLTDVLRRDVSLFVQRYARHLPADMLCVFDRLREDDPELAFLLDQHATQSHSADGVEDEAEAPTTFGARNRRLAYLEQHLDATDYFSLEQIRLRAPGLWSAYVGSDGATGSAAGEKPFSRDVSLVDRLLYDVDLAKATNRETEAATPAAAAVVVEKDISYAAAMGADPTAEKYDAAGRYADNDASPIQHGDMAVAPIVESDEEFEEEFDTDDEEGQARAKAQRELMRRKRQMHKSIRMAQQQTATAGASEQQHQPGKSRLQAQNHLSVLPNEVITQVSTAAGISEGSQPDDMEKDSNEQGDVDELVELMRCRFLSGLD</sequence>
<name>A0A4P9XV85_9FUNG</name>
<dbReference type="PANTHER" id="PTHR31840:SF1">
    <property type="entry name" value="COILED-COIL DOMAIN-CONTAINING PROTEIN 97"/>
    <property type="match status" value="1"/>
</dbReference>
<evidence type="ECO:0000256" key="1">
    <source>
        <dbReference type="SAM" id="MobiDB-lite"/>
    </source>
</evidence>
<protein>
    <recommendedName>
        <fullName evidence="2">CCD97-like C-terminal domain-containing protein</fullName>
    </recommendedName>
</protein>
<feature type="compositionally biased region" description="Acidic residues" evidence="1">
    <location>
        <begin position="247"/>
        <end position="259"/>
    </location>
</feature>
<proteinExistence type="predicted"/>
<feature type="region of interest" description="Disordered" evidence="1">
    <location>
        <begin position="247"/>
        <end position="304"/>
    </location>
</feature>
<feature type="non-terminal residue" evidence="3">
    <location>
        <position position="363"/>
    </location>
</feature>
<gene>
    <name evidence="3" type="ORF">THASP1DRAFT_28873</name>
</gene>
<keyword evidence="4" id="KW-1185">Reference proteome</keyword>
<reference evidence="4" key="1">
    <citation type="journal article" date="2018" name="Nat. Microbiol.">
        <title>Leveraging single-cell genomics to expand the fungal tree of life.</title>
        <authorList>
            <person name="Ahrendt S.R."/>
            <person name="Quandt C.A."/>
            <person name="Ciobanu D."/>
            <person name="Clum A."/>
            <person name="Salamov A."/>
            <person name="Andreopoulos B."/>
            <person name="Cheng J.F."/>
            <person name="Woyke T."/>
            <person name="Pelin A."/>
            <person name="Henrissat B."/>
            <person name="Reynolds N.K."/>
            <person name="Benny G.L."/>
            <person name="Smith M.E."/>
            <person name="James T.Y."/>
            <person name="Grigoriev I.V."/>
        </authorList>
    </citation>
    <scope>NUCLEOTIDE SEQUENCE [LARGE SCALE GENOMIC DNA]</scope>
    <source>
        <strain evidence="4">RSA 1356</strain>
    </source>
</reference>
<dbReference type="InterPro" id="IPR040233">
    <property type="entry name" value="CCD97-like_C"/>
</dbReference>
<dbReference type="PANTHER" id="PTHR31840">
    <property type="entry name" value="COILED-COIL DOMAIN-CONTAINING PROTEIN 97"/>
    <property type="match status" value="1"/>
</dbReference>
<evidence type="ECO:0000259" key="2">
    <source>
        <dbReference type="Pfam" id="PF09747"/>
    </source>
</evidence>
<feature type="compositionally biased region" description="Polar residues" evidence="1">
    <location>
        <begin position="322"/>
        <end position="332"/>
    </location>
</feature>
<feature type="region of interest" description="Disordered" evidence="1">
    <location>
        <begin position="322"/>
        <end position="348"/>
    </location>
</feature>
<dbReference type="EMBL" id="KZ992522">
    <property type="protein sequence ID" value="RKP09320.1"/>
    <property type="molecule type" value="Genomic_DNA"/>
</dbReference>
<dbReference type="AlphaFoldDB" id="A0A4P9XV85"/>
<dbReference type="STRING" id="78915.A0A4P9XV85"/>
<evidence type="ECO:0000313" key="3">
    <source>
        <dbReference type="EMBL" id="RKP09320.1"/>
    </source>
</evidence>
<feature type="domain" description="CCD97-like C-terminal" evidence="2">
    <location>
        <begin position="115"/>
        <end position="363"/>
    </location>
</feature>
<evidence type="ECO:0000313" key="4">
    <source>
        <dbReference type="Proteomes" id="UP000271241"/>
    </source>
</evidence>
<dbReference type="Proteomes" id="UP000271241">
    <property type="component" value="Unassembled WGS sequence"/>
</dbReference>
<feature type="compositionally biased region" description="Basic and acidic residues" evidence="1">
    <location>
        <begin position="260"/>
        <end position="270"/>
    </location>
</feature>
<accession>A0A4P9XV85</accession>
<organism evidence="3 4">
    <name type="scientific">Thamnocephalis sphaerospora</name>
    <dbReference type="NCBI Taxonomy" id="78915"/>
    <lineage>
        <taxon>Eukaryota</taxon>
        <taxon>Fungi</taxon>
        <taxon>Fungi incertae sedis</taxon>
        <taxon>Zoopagomycota</taxon>
        <taxon>Zoopagomycotina</taxon>
        <taxon>Zoopagomycetes</taxon>
        <taxon>Zoopagales</taxon>
        <taxon>Sigmoideomycetaceae</taxon>
        <taxon>Thamnocephalis</taxon>
    </lineage>
</organism>
<feature type="compositionally biased region" description="Acidic residues" evidence="1">
    <location>
        <begin position="333"/>
        <end position="348"/>
    </location>
</feature>
<feature type="compositionally biased region" description="Basic residues" evidence="1">
    <location>
        <begin position="271"/>
        <end position="281"/>
    </location>
</feature>
<dbReference type="OrthoDB" id="333176at2759"/>